<accession>A0A4Z2CKA7</accession>
<protein>
    <submittedName>
        <fullName evidence="1">Uncharacterized protein</fullName>
    </submittedName>
</protein>
<gene>
    <name evidence="1" type="ORF">EWB00_000534</name>
</gene>
<keyword evidence="2" id="KW-1185">Reference proteome</keyword>
<evidence type="ECO:0000313" key="1">
    <source>
        <dbReference type="EMBL" id="TNN04679.1"/>
    </source>
</evidence>
<proteinExistence type="predicted"/>
<dbReference type="Proteomes" id="UP000311919">
    <property type="component" value="Unassembled WGS sequence"/>
</dbReference>
<organism evidence="1 2">
    <name type="scientific">Schistosoma japonicum</name>
    <name type="common">Blood fluke</name>
    <dbReference type="NCBI Taxonomy" id="6182"/>
    <lineage>
        <taxon>Eukaryota</taxon>
        <taxon>Metazoa</taxon>
        <taxon>Spiralia</taxon>
        <taxon>Lophotrochozoa</taxon>
        <taxon>Platyhelminthes</taxon>
        <taxon>Trematoda</taxon>
        <taxon>Digenea</taxon>
        <taxon>Strigeidida</taxon>
        <taxon>Schistosomatoidea</taxon>
        <taxon>Schistosomatidae</taxon>
        <taxon>Schistosoma</taxon>
    </lineage>
</organism>
<evidence type="ECO:0000313" key="2">
    <source>
        <dbReference type="Proteomes" id="UP000311919"/>
    </source>
</evidence>
<feature type="non-terminal residue" evidence="1">
    <location>
        <position position="111"/>
    </location>
</feature>
<dbReference type="AlphaFoldDB" id="A0A4Z2CKA7"/>
<dbReference type="EMBL" id="SKCS01001163">
    <property type="protein sequence ID" value="TNN04679.1"/>
    <property type="molecule type" value="Genomic_DNA"/>
</dbReference>
<reference evidence="1 2" key="1">
    <citation type="submission" date="2019-03" db="EMBL/GenBank/DDBJ databases">
        <title>An improved genome assembly of the fluke Schistosoma japonicum.</title>
        <authorList>
            <person name="Hu W."/>
            <person name="Luo F."/>
            <person name="Yin M."/>
            <person name="Mo X."/>
            <person name="Sun C."/>
            <person name="Wu Q."/>
            <person name="Zhu B."/>
            <person name="Xiang M."/>
            <person name="Wang J."/>
            <person name="Wang Y."/>
            <person name="Zhang T."/>
            <person name="Xu B."/>
            <person name="Zheng H."/>
            <person name="Feng Z."/>
        </authorList>
    </citation>
    <scope>NUCLEOTIDE SEQUENCE [LARGE SCALE GENOMIC DNA]</scope>
    <source>
        <strain evidence="1">HuSjv2</strain>
        <tissue evidence="1">Worms</tissue>
    </source>
</reference>
<sequence length="111" mass="12383">MARSATVVSEMRTQAKSCLCHQDDWSQAFPIRGRTFRCASVDFSGFRGTSPPAVWPTPLRTVYKEVKLGWLLANSKMSFGGDEREKGKKRSCFLSAVIPKFFPAQTTQSGM</sequence>
<name>A0A4Z2CKA7_SCHJA</name>
<comment type="caution">
    <text evidence="1">The sequence shown here is derived from an EMBL/GenBank/DDBJ whole genome shotgun (WGS) entry which is preliminary data.</text>
</comment>